<dbReference type="PANTHER" id="PTHR30055:SF146">
    <property type="entry name" value="HTH-TYPE TRANSCRIPTIONAL DUAL REGULATOR CECR"/>
    <property type="match status" value="1"/>
</dbReference>
<keyword evidence="3" id="KW-0804">Transcription</keyword>
<feature type="DNA-binding region" description="H-T-H motif" evidence="4">
    <location>
        <begin position="54"/>
        <end position="73"/>
    </location>
</feature>
<dbReference type="SUPFAM" id="SSF46689">
    <property type="entry name" value="Homeodomain-like"/>
    <property type="match status" value="1"/>
</dbReference>
<dbReference type="InterPro" id="IPR039536">
    <property type="entry name" value="TetR_C_Proteobacteria"/>
</dbReference>
<evidence type="ECO:0000259" key="6">
    <source>
        <dbReference type="PROSITE" id="PS50977"/>
    </source>
</evidence>
<dbReference type="InterPro" id="IPR036271">
    <property type="entry name" value="Tet_transcr_reg_TetR-rel_C_sf"/>
</dbReference>
<dbReference type="PRINTS" id="PR00455">
    <property type="entry name" value="HTHTETR"/>
</dbReference>
<evidence type="ECO:0000256" key="2">
    <source>
        <dbReference type="ARBA" id="ARBA00023125"/>
    </source>
</evidence>
<reference evidence="7 8" key="1">
    <citation type="submission" date="2015-07" db="EMBL/GenBank/DDBJ databases">
        <title>Whole genome sequencing of Bosea vaviloviae isolated from cave pool.</title>
        <authorList>
            <person name="Tan N.E.H."/>
            <person name="Lee Y.P."/>
            <person name="Gan H.M."/>
            <person name="Barton H."/>
            <person name="Savka M.A."/>
        </authorList>
    </citation>
    <scope>NUCLEOTIDE SEQUENCE [LARGE SCALE GENOMIC DNA]</scope>
    <source>
        <strain evidence="7 8">SD260</strain>
    </source>
</reference>
<keyword evidence="1" id="KW-0805">Transcription regulation</keyword>
<dbReference type="SUPFAM" id="SSF48498">
    <property type="entry name" value="Tetracyclin repressor-like, C-terminal domain"/>
    <property type="match status" value="1"/>
</dbReference>
<dbReference type="FunFam" id="1.10.10.60:FF:000141">
    <property type="entry name" value="TetR family transcriptional regulator"/>
    <property type="match status" value="1"/>
</dbReference>
<dbReference type="Pfam" id="PF00440">
    <property type="entry name" value="TetR_N"/>
    <property type="match status" value="1"/>
</dbReference>
<name>A0A0N0MAP9_9HYPH</name>
<dbReference type="Gene3D" id="1.10.10.60">
    <property type="entry name" value="Homeodomain-like"/>
    <property type="match status" value="1"/>
</dbReference>
<organism evidence="7 8">
    <name type="scientific">Bosea vaviloviae</name>
    <dbReference type="NCBI Taxonomy" id="1526658"/>
    <lineage>
        <taxon>Bacteria</taxon>
        <taxon>Pseudomonadati</taxon>
        <taxon>Pseudomonadota</taxon>
        <taxon>Alphaproteobacteria</taxon>
        <taxon>Hyphomicrobiales</taxon>
        <taxon>Boseaceae</taxon>
        <taxon>Bosea</taxon>
    </lineage>
</organism>
<dbReference type="InterPro" id="IPR009057">
    <property type="entry name" value="Homeodomain-like_sf"/>
</dbReference>
<protein>
    <recommendedName>
        <fullName evidence="6">HTH tetR-type domain-containing protein</fullName>
    </recommendedName>
</protein>
<evidence type="ECO:0000256" key="3">
    <source>
        <dbReference type="ARBA" id="ARBA00023163"/>
    </source>
</evidence>
<proteinExistence type="predicted"/>
<dbReference type="InterPro" id="IPR001647">
    <property type="entry name" value="HTH_TetR"/>
</dbReference>
<dbReference type="PROSITE" id="PS50977">
    <property type="entry name" value="HTH_TETR_2"/>
    <property type="match status" value="1"/>
</dbReference>
<keyword evidence="8" id="KW-1185">Reference proteome</keyword>
<comment type="caution">
    <text evidence="7">The sequence shown here is derived from an EMBL/GenBank/DDBJ whole genome shotgun (WGS) entry which is preliminary data.</text>
</comment>
<evidence type="ECO:0000313" key="8">
    <source>
        <dbReference type="Proteomes" id="UP000037822"/>
    </source>
</evidence>
<dbReference type="PANTHER" id="PTHR30055">
    <property type="entry name" value="HTH-TYPE TRANSCRIPTIONAL REGULATOR RUTR"/>
    <property type="match status" value="1"/>
</dbReference>
<gene>
    <name evidence="7" type="ORF">AE618_15310</name>
</gene>
<evidence type="ECO:0000256" key="5">
    <source>
        <dbReference type="SAM" id="MobiDB-lite"/>
    </source>
</evidence>
<evidence type="ECO:0000256" key="4">
    <source>
        <dbReference type="PROSITE-ProRule" id="PRU00335"/>
    </source>
</evidence>
<feature type="domain" description="HTH tetR-type" evidence="6">
    <location>
        <begin position="31"/>
        <end position="91"/>
    </location>
</feature>
<dbReference type="GO" id="GO:0003700">
    <property type="term" value="F:DNA-binding transcription factor activity"/>
    <property type="evidence" value="ECO:0007669"/>
    <property type="project" value="TreeGrafter"/>
</dbReference>
<dbReference type="RefSeq" id="WP_054209931.1">
    <property type="nucleotide sequence ID" value="NZ_LGSZ01000047.1"/>
</dbReference>
<sequence>MGDNMALTAAERKSATSVTDARRLPSDKVRPSKHSAITKAASEMFLADGFERVSLDQIAQRASVSKQTIYSHFSDKEGLFRAICTELTERLTIPLRKSAAEGDLRSTLTRLGEDTLAMMLHPASLDLHRLVMSAAARFPDLGRVAYEAGAMRMIHDLSTLLMQRSQIGDSLATPLSEDKARILAEQFIGMLRGFHQVRGLLSIEPATAAGRSAYVEACVDLLLRGAGTQHTPA</sequence>
<dbReference type="Proteomes" id="UP000037822">
    <property type="component" value="Unassembled WGS sequence"/>
</dbReference>
<evidence type="ECO:0000256" key="1">
    <source>
        <dbReference type="ARBA" id="ARBA00023015"/>
    </source>
</evidence>
<feature type="region of interest" description="Disordered" evidence="5">
    <location>
        <begin position="1"/>
        <end position="34"/>
    </location>
</feature>
<dbReference type="OrthoDB" id="5292901at2"/>
<evidence type="ECO:0000313" key="7">
    <source>
        <dbReference type="EMBL" id="KPH79931.1"/>
    </source>
</evidence>
<dbReference type="GO" id="GO:0000976">
    <property type="term" value="F:transcription cis-regulatory region binding"/>
    <property type="evidence" value="ECO:0007669"/>
    <property type="project" value="TreeGrafter"/>
</dbReference>
<dbReference type="Gene3D" id="1.10.357.10">
    <property type="entry name" value="Tetracycline Repressor, domain 2"/>
    <property type="match status" value="1"/>
</dbReference>
<accession>A0A0N0MAP9</accession>
<keyword evidence="2 4" id="KW-0238">DNA-binding</keyword>
<feature type="compositionally biased region" description="Basic and acidic residues" evidence="5">
    <location>
        <begin position="10"/>
        <end position="30"/>
    </location>
</feature>
<dbReference type="PATRIC" id="fig|1526658.3.peg.4432"/>
<dbReference type="EMBL" id="LGSZ01000047">
    <property type="protein sequence ID" value="KPH79931.1"/>
    <property type="molecule type" value="Genomic_DNA"/>
</dbReference>
<dbReference type="Pfam" id="PF14246">
    <property type="entry name" value="TetR_C_7"/>
    <property type="match status" value="1"/>
</dbReference>
<dbReference type="AlphaFoldDB" id="A0A0N0MAP9"/>
<dbReference type="InterPro" id="IPR050109">
    <property type="entry name" value="HTH-type_TetR-like_transc_reg"/>
</dbReference>